<proteinExistence type="predicted"/>
<dbReference type="EMBL" id="GBRH01275812">
    <property type="protein sequence ID" value="JAD22083.1"/>
    <property type="molecule type" value="Transcribed_RNA"/>
</dbReference>
<reference evidence="1" key="2">
    <citation type="journal article" date="2015" name="Data Brief">
        <title>Shoot transcriptome of the giant reed, Arundo donax.</title>
        <authorList>
            <person name="Barrero R.A."/>
            <person name="Guerrero F.D."/>
            <person name="Moolhuijzen P."/>
            <person name="Goolsby J.A."/>
            <person name="Tidwell J."/>
            <person name="Bellgard S.E."/>
            <person name="Bellgard M.I."/>
        </authorList>
    </citation>
    <scope>NUCLEOTIDE SEQUENCE</scope>
    <source>
        <tissue evidence="1">Shoot tissue taken approximately 20 cm above the soil surface</tissue>
    </source>
</reference>
<protein>
    <submittedName>
        <fullName evidence="1">Uncharacterized protein</fullName>
    </submittedName>
</protein>
<sequence>MADPLAKRGLPHPASFPLYDQADETIQHLLISCMVAREVWFVMLQKLGLQALAPQADTGGFSSWWCRAIKLVEKQRRKGLNTLIILVAWELWKIEMTVSSMVLLQVQVWWCR</sequence>
<reference evidence="1" key="1">
    <citation type="submission" date="2014-09" db="EMBL/GenBank/DDBJ databases">
        <authorList>
            <person name="Magalhaes I.L.F."/>
            <person name="Oliveira U."/>
            <person name="Santos F.R."/>
            <person name="Vidigal T.H.D.A."/>
            <person name="Brescovit A.D."/>
            <person name="Santos A.J."/>
        </authorList>
    </citation>
    <scope>NUCLEOTIDE SEQUENCE</scope>
    <source>
        <tissue evidence="1">Shoot tissue taken approximately 20 cm above the soil surface</tissue>
    </source>
</reference>
<dbReference type="AlphaFoldDB" id="A0A0A8Y9Q5"/>
<accession>A0A0A8Y9Q5</accession>
<name>A0A0A8Y9Q5_ARUDO</name>
<organism evidence="1">
    <name type="scientific">Arundo donax</name>
    <name type="common">Giant reed</name>
    <name type="synonym">Donax arundinaceus</name>
    <dbReference type="NCBI Taxonomy" id="35708"/>
    <lineage>
        <taxon>Eukaryota</taxon>
        <taxon>Viridiplantae</taxon>
        <taxon>Streptophyta</taxon>
        <taxon>Embryophyta</taxon>
        <taxon>Tracheophyta</taxon>
        <taxon>Spermatophyta</taxon>
        <taxon>Magnoliopsida</taxon>
        <taxon>Liliopsida</taxon>
        <taxon>Poales</taxon>
        <taxon>Poaceae</taxon>
        <taxon>PACMAD clade</taxon>
        <taxon>Arundinoideae</taxon>
        <taxon>Arundineae</taxon>
        <taxon>Arundo</taxon>
    </lineage>
</organism>
<evidence type="ECO:0000313" key="1">
    <source>
        <dbReference type="EMBL" id="JAD22083.1"/>
    </source>
</evidence>